<protein>
    <recommendedName>
        <fullName evidence="4">Adenylate cyclase</fullName>
        <ecNumber evidence="3">4.6.1.1</ecNumber>
    </recommendedName>
    <alternativeName>
        <fullName evidence="19">ATP pyrophosphate-lyase</fullName>
    </alternativeName>
    <alternativeName>
        <fullName evidence="20">Adenylyl cyclase</fullName>
    </alternativeName>
</protein>
<evidence type="ECO:0000256" key="1">
    <source>
        <dbReference type="ARBA" id="ARBA00001593"/>
    </source>
</evidence>
<evidence type="ECO:0000256" key="8">
    <source>
        <dbReference type="ARBA" id="ARBA00022692"/>
    </source>
</evidence>
<keyword evidence="11" id="KW-0418">Kinase</keyword>
<dbReference type="InterPro" id="IPR001054">
    <property type="entry name" value="A/G_cyclase"/>
</dbReference>
<keyword evidence="13" id="KW-0460">Magnesium</keyword>
<dbReference type="InterPro" id="IPR003018">
    <property type="entry name" value="GAF"/>
</dbReference>
<dbReference type="InterPro" id="IPR003660">
    <property type="entry name" value="HAMP_dom"/>
</dbReference>
<keyword evidence="14 24" id="KW-1133">Transmembrane helix</keyword>
<dbReference type="InterPro" id="IPR029787">
    <property type="entry name" value="Nucleotide_cyclase"/>
</dbReference>
<dbReference type="InterPro" id="IPR013656">
    <property type="entry name" value="PAS_4"/>
</dbReference>
<dbReference type="CDD" id="cd00130">
    <property type="entry name" value="PAS"/>
    <property type="match status" value="1"/>
</dbReference>
<dbReference type="SUPFAM" id="SSF158472">
    <property type="entry name" value="HAMP domain-like"/>
    <property type="match status" value="1"/>
</dbReference>
<evidence type="ECO:0000259" key="25">
    <source>
        <dbReference type="PROSITE" id="PS50112"/>
    </source>
</evidence>
<dbReference type="AlphaFoldDB" id="A0A6J4HJ99"/>
<dbReference type="PROSITE" id="PS50112">
    <property type="entry name" value="PAS"/>
    <property type="match status" value="1"/>
</dbReference>
<evidence type="ECO:0000256" key="22">
    <source>
        <dbReference type="RuleBase" id="RU000405"/>
    </source>
</evidence>
<feature type="domain" description="PAS" evidence="25">
    <location>
        <begin position="749"/>
        <end position="818"/>
    </location>
</feature>
<dbReference type="SUPFAM" id="SSF55781">
    <property type="entry name" value="GAF domain-like"/>
    <property type="match status" value="2"/>
</dbReference>
<dbReference type="Pfam" id="PF00672">
    <property type="entry name" value="HAMP"/>
    <property type="match status" value="1"/>
</dbReference>
<dbReference type="InterPro" id="IPR029016">
    <property type="entry name" value="GAF-like_dom_sf"/>
</dbReference>
<dbReference type="InterPro" id="IPR000700">
    <property type="entry name" value="PAS-assoc_C"/>
</dbReference>
<evidence type="ECO:0000256" key="24">
    <source>
        <dbReference type="SAM" id="Phobius"/>
    </source>
</evidence>
<evidence type="ECO:0000256" key="9">
    <source>
        <dbReference type="ARBA" id="ARBA00022723"/>
    </source>
</evidence>
<gene>
    <name evidence="29" type="ORF">AVDCRST_MAG92-847</name>
</gene>
<dbReference type="FunFam" id="3.30.70.1230:FF:000033">
    <property type="entry name" value="Adenylate cyclase"/>
    <property type="match status" value="1"/>
</dbReference>
<dbReference type="EMBL" id="CADCTM010000114">
    <property type="protein sequence ID" value="CAA9226446.1"/>
    <property type="molecule type" value="Genomic_DNA"/>
</dbReference>
<evidence type="ECO:0000256" key="14">
    <source>
        <dbReference type="ARBA" id="ARBA00022989"/>
    </source>
</evidence>
<feature type="domain" description="PAC" evidence="26">
    <location>
        <begin position="823"/>
        <end position="873"/>
    </location>
</feature>
<dbReference type="CDD" id="cd06225">
    <property type="entry name" value="HAMP"/>
    <property type="match status" value="1"/>
</dbReference>
<evidence type="ECO:0000256" key="12">
    <source>
        <dbReference type="ARBA" id="ARBA00022840"/>
    </source>
</evidence>
<evidence type="ECO:0000256" key="17">
    <source>
        <dbReference type="ARBA" id="ARBA00023136"/>
    </source>
</evidence>
<dbReference type="Pfam" id="PF08448">
    <property type="entry name" value="PAS_4"/>
    <property type="match status" value="1"/>
</dbReference>
<dbReference type="SUPFAM" id="SSF55073">
    <property type="entry name" value="Nucleotide cyclase"/>
    <property type="match status" value="1"/>
</dbReference>
<evidence type="ECO:0000256" key="20">
    <source>
        <dbReference type="ARBA" id="ARBA00032637"/>
    </source>
</evidence>
<dbReference type="Gene3D" id="6.10.340.10">
    <property type="match status" value="1"/>
</dbReference>
<dbReference type="SMART" id="SM00044">
    <property type="entry name" value="CYCc"/>
    <property type="match status" value="1"/>
</dbReference>
<dbReference type="CDD" id="cd07302">
    <property type="entry name" value="CHD"/>
    <property type="match status" value="1"/>
</dbReference>
<keyword evidence="7" id="KW-0808">Transferase</keyword>
<dbReference type="Pfam" id="PF00211">
    <property type="entry name" value="Guanylate_cyc"/>
    <property type="match status" value="1"/>
</dbReference>
<dbReference type="InterPro" id="IPR018297">
    <property type="entry name" value="A/G_cyclase_CS"/>
</dbReference>
<dbReference type="InterPro" id="IPR000014">
    <property type="entry name" value="PAS"/>
</dbReference>
<dbReference type="SMART" id="SM00065">
    <property type="entry name" value="GAF"/>
    <property type="match status" value="2"/>
</dbReference>
<dbReference type="InterPro" id="IPR029151">
    <property type="entry name" value="Sensor-like_sf"/>
</dbReference>
<dbReference type="SMART" id="SM00091">
    <property type="entry name" value="PAS"/>
    <property type="match status" value="2"/>
</dbReference>
<feature type="domain" description="HAMP" evidence="28">
    <location>
        <begin position="376"/>
        <end position="428"/>
    </location>
</feature>
<comment type="catalytic activity">
    <reaction evidence="1">
        <text>ATP = 3',5'-cyclic AMP + diphosphate</text>
        <dbReference type="Rhea" id="RHEA:15389"/>
        <dbReference type="ChEBI" id="CHEBI:30616"/>
        <dbReference type="ChEBI" id="CHEBI:33019"/>
        <dbReference type="ChEBI" id="CHEBI:58165"/>
        <dbReference type="EC" id="4.6.1.1"/>
    </reaction>
</comment>
<dbReference type="GO" id="GO:0004016">
    <property type="term" value="F:adenylate cyclase activity"/>
    <property type="evidence" value="ECO:0007669"/>
    <property type="project" value="UniProtKB-EC"/>
</dbReference>
<evidence type="ECO:0000256" key="10">
    <source>
        <dbReference type="ARBA" id="ARBA00022741"/>
    </source>
</evidence>
<dbReference type="Gene3D" id="3.30.450.40">
    <property type="match status" value="2"/>
</dbReference>
<evidence type="ECO:0000256" key="4">
    <source>
        <dbReference type="ARBA" id="ARBA00021420"/>
    </source>
</evidence>
<keyword evidence="5" id="KW-1003">Cell membrane</keyword>
<keyword evidence="12" id="KW-0067">ATP-binding</keyword>
<evidence type="ECO:0000259" key="26">
    <source>
        <dbReference type="PROSITE" id="PS50113"/>
    </source>
</evidence>
<reference evidence="29" key="1">
    <citation type="submission" date="2020-02" db="EMBL/GenBank/DDBJ databases">
        <authorList>
            <person name="Meier V. D."/>
        </authorList>
    </citation>
    <scope>NUCLEOTIDE SEQUENCE</scope>
    <source>
        <strain evidence="29">AVDCRST_MAG92</strain>
    </source>
</reference>
<evidence type="ECO:0000256" key="7">
    <source>
        <dbReference type="ARBA" id="ARBA00022679"/>
    </source>
</evidence>
<feature type="transmembrane region" description="Helical" evidence="24">
    <location>
        <begin position="355"/>
        <end position="378"/>
    </location>
</feature>
<dbReference type="GO" id="GO:0046872">
    <property type="term" value="F:metal ion binding"/>
    <property type="evidence" value="ECO:0007669"/>
    <property type="project" value="UniProtKB-KW"/>
</dbReference>
<evidence type="ECO:0000256" key="15">
    <source>
        <dbReference type="ARBA" id="ARBA00022998"/>
    </source>
</evidence>
<evidence type="ECO:0000259" key="27">
    <source>
        <dbReference type="PROSITE" id="PS50125"/>
    </source>
</evidence>
<dbReference type="GO" id="GO:0016301">
    <property type="term" value="F:kinase activity"/>
    <property type="evidence" value="ECO:0007669"/>
    <property type="project" value="UniProtKB-KW"/>
</dbReference>
<keyword evidence="18 22" id="KW-0456">Lyase</keyword>
<dbReference type="PROSITE" id="PS50885">
    <property type="entry name" value="HAMP"/>
    <property type="match status" value="1"/>
</dbReference>
<keyword evidence="9" id="KW-0479">Metal-binding</keyword>
<evidence type="ECO:0000256" key="21">
    <source>
        <dbReference type="ARBA" id="ARBA00064436"/>
    </source>
</evidence>
<dbReference type="SUPFAM" id="SSF103190">
    <property type="entry name" value="Sensory domain-like"/>
    <property type="match status" value="1"/>
</dbReference>
<comment type="subcellular location">
    <subcellularLocation>
        <location evidence="2">Cell membrane</location>
        <topology evidence="2">Multi-pass membrane protein</topology>
    </subcellularLocation>
</comment>
<evidence type="ECO:0000259" key="28">
    <source>
        <dbReference type="PROSITE" id="PS50885"/>
    </source>
</evidence>
<dbReference type="SMART" id="SM00304">
    <property type="entry name" value="HAMP"/>
    <property type="match status" value="1"/>
</dbReference>
<evidence type="ECO:0000256" key="19">
    <source>
        <dbReference type="ARBA" id="ARBA00032597"/>
    </source>
</evidence>
<dbReference type="CDD" id="cd12913">
    <property type="entry name" value="PDC1_MCP_like"/>
    <property type="match status" value="1"/>
</dbReference>
<feature type="transmembrane region" description="Helical" evidence="24">
    <location>
        <begin position="20"/>
        <end position="42"/>
    </location>
</feature>
<evidence type="ECO:0000313" key="29">
    <source>
        <dbReference type="EMBL" id="CAA9226446.1"/>
    </source>
</evidence>
<keyword evidence="16" id="KW-0902">Two-component regulatory system</keyword>
<dbReference type="Pfam" id="PF02743">
    <property type="entry name" value="dCache_1"/>
    <property type="match status" value="1"/>
</dbReference>
<dbReference type="NCBIfam" id="TIGR00229">
    <property type="entry name" value="sensory_box"/>
    <property type="match status" value="2"/>
</dbReference>
<dbReference type="GO" id="GO:0006171">
    <property type="term" value="P:cAMP biosynthetic process"/>
    <property type="evidence" value="ECO:0007669"/>
    <property type="project" value="UniProtKB-KW"/>
</dbReference>
<keyword evidence="10" id="KW-0547">Nucleotide-binding</keyword>
<dbReference type="PANTHER" id="PTHR11920:SF335">
    <property type="entry name" value="GUANYLATE CYCLASE"/>
    <property type="match status" value="1"/>
</dbReference>
<evidence type="ECO:0000256" key="2">
    <source>
        <dbReference type="ARBA" id="ARBA00004651"/>
    </source>
</evidence>
<dbReference type="Pfam" id="PF01590">
    <property type="entry name" value="GAF"/>
    <property type="match status" value="2"/>
</dbReference>
<dbReference type="Gene3D" id="3.30.450.20">
    <property type="entry name" value="PAS domain"/>
    <property type="match status" value="3"/>
</dbReference>
<dbReference type="InterPro" id="IPR050401">
    <property type="entry name" value="Cyclic_nucleotide_synthase"/>
</dbReference>
<dbReference type="GO" id="GO:0000160">
    <property type="term" value="P:phosphorelay signal transduction system"/>
    <property type="evidence" value="ECO:0007669"/>
    <property type="project" value="UniProtKB-KW"/>
</dbReference>
<name>A0A6J4HJ99_9CYAN</name>
<dbReference type="PANTHER" id="PTHR11920">
    <property type="entry name" value="GUANYLYL CYCLASE"/>
    <property type="match status" value="1"/>
</dbReference>
<dbReference type="Pfam" id="PF13426">
    <property type="entry name" value="PAS_9"/>
    <property type="match status" value="1"/>
</dbReference>
<comment type="subunit">
    <text evidence="21">Homodimer. Can also exist as monomer.</text>
</comment>
<keyword evidence="23" id="KW-0175">Coiled coil</keyword>
<evidence type="ECO:0000256" key="16">
    <source>
        <dbReference type="ARBA" id="ARBA00023012"/>
    </source>
</evidence>
<dbReference type="InterPro" id="IPR035965">
    <property type="entry name" value="PAS-like_dom_sf"/>
</dbReference>
<evidence type="ECO:0000256" key="3">
    <source>
        <dbReference type="ARBA" id="ARBA00012201"/>
    </source>
</evidence>
<dbReference type="EC" id="4.6.1.1" evidence="3"/>
<evidence type="ECO:0000256" key="11">
    <source>
        <dbReference type="ARBA" id="ARBA00022777"/>
    </source>
</evidence>
<evidence type="ECO:0000256" key="18">
    <source>
        <dbReference type="ARBA" id="ARBA00023239"/>
    </source>
</evidence>
<sequence length="1272" mass="143280">MTLLRSLTDRAKQLTLKVPLRTLLVVPFVLQISAVVGLTGWLSLRNGQQAVNEVTLNLRQEVVARLQQRLQDYLKLPHLLNQINADVIGIGELYKQEPESLTRHYWRQRFLFDSGRISSIYFGSTQGEFTGLAYLDNQTWQISRAGQSTGGKYYRYDHDSEGNPTTLLEKRQNFDPRQRPWYKQAQRANKPTWSPIYPDFKNPRLTITLGQPVYDKTQVLRGVVGVDLMLSEIGEFLQQLKIGKTGQIFIIERSGLLVATSTPQKPFIIKNGTLQQIHATDVENGLIRTTAQYLKQRFGDFNQIKSSQPLNFLINGQRQMLQVVPFSDSDNLNWLIVVVVPEAEFMGQIEANAQATFWLCLAALAIATFIGILTSRWIAKPILQLSNTAVALSKGEWNQTIPNAPAMEVRVLAQSFRQMALQLQDSFSALQAAKVDLEIRVEERTALLKEANIQLQAEVLERQRSEQTLRSIIEGTASVTGDDFFRSLVYSLATALQVRYALISEYADATQTCVRIIAFWSGTDFGENFEYPLSGTPCEQVIRSGSSQSYPEQVQTLFPDNQDLVEAGVQSYLGIPLLDSSGNLLGHLAVMDDKRMEDSSHKKAILEVFAARAAAEMERKQSEAALRQSEAFNRSLLAAIPDIMMLVSRDGIFLDFLPSNTLASLVPNDQVVGRSVYEVLPLEIAIGRLDAVQQALVTGEIQVHEYQLVIEGKTHYEESRIVPCGQDEALIIVRNITDRKQAEEALRISEEKFSKAFSSSPDFITISTLEEGRFVEVNESFLRSSGYSREEVIGRTTADLGIWTQPEERAMIRQTLQNHGAILALEFEFFKKSGEILVGLLSAEVINLENELCVLAVTTDITQRKQAEEVLRQSEAKYRELAQQEELLNRLAKAIRNSLDLDTILETAVHEIRNLLEIDRCHFMWFRSDPEQPYWETVKEAKNSALPSHLGRYPLGNVVSSPEEFLEELFRMSARLSHDVRTLDDPLEQQFLLSLGYTAFLSLPIRVGTEGIGVLYCAHCSGIRPWIVREVELVQAVADQLAIAISQAELYEQARTAQEQSDRLLLNILPEAIADRLKQDEHTIADSFEEVTVLFADIVSFTQLSSHISPHELVKQLNEIFSTFDRLAQRLGLEKIKTIGDAYMVVGGLPTARADHAEAIAQMALDMQQEIARFKRDDGEPFHIRIGISSGPVVAGVIGLNKFIYDLWGDTVNTASRMESQGIPGCIQVTTATYERLRHKFRLEKRGIIEVKGKGEMITYFLKGRKMNEKNL</sequence>
<dbReference type="PROSITE" id="PS50125">
    <property type="entry name" value="GUANYLATE_CYCLASE_2"/>
    <property type="match status" value="1"/>
</dbReference>
<keyword evidence="8 24" id="KW-0812">Transmembrane</keyword>
<evidence type="ECO:0000256" key="23">
    <source>
        <dbReference type="SAM" id="Coils"/>
    </source>
</evidence>
<keyword evidence="17 24" id="KW-0472">Membrane</keyword>
<evidence type="ECO:0000256" key="6">
    <source>
        <dbReference type="ARBA" id="ARBA00022553"/>
    </source>
</evidence>
<dbReference type="SUPFAM" id="SSF55785">
    <property type="entry name" value="PYP-like sensor domain (PAS domain)"/>
    <property type="match status" value="2"/>
</dbReference>
<dbReference type="GO" id="GO:0005524">
    <property type="term" value="F:ATP binding"/>
    <property type="evidence" value="ECO:0007669"/>
    <property type="project" value="UniProtKB-KW"/>
</dbReference>
<feature type="domain" description="Guanylate cyclase" evidence="27">
    <location>
        <begin position="1092"/>
        <end position="1219"/>
    </location>
</feature>
<feature type="coiled-coil region" evidence="23">
    <location>
        <begin position="864"/>
        <end position="891"/>
    </location>
</feature>
<dbReference type="PROSITE" id="PS50113">
    <property type="entry name" value="PAC"/>
    <property type="match status" value="1"/>
</dbReference>
<accession>A0A6J4HJ99</accession>
<dbReference type="Gene3D" id="3.30.70.1230">
    <property type="entry name" value="Nucleotide cyclase"/>
    <property type="match status" value="1"/>
</dbReference>
<keyword evidence="15" id="KW-0115">cAMP biosynthesis</keyword>
<comment type="similarity">
    <text evidence="22">Belongs to the adenylyl cyclase class-4/guanylyl cyclase family.</text>
</comment>
<evidence type="ECO:0000256" key="5">
    <source>
        <dbReference type="ARBA" id="ARBA00022475"/>
    </source>
</evidence>
<dbReference type="InterPro" id="IPR033479">
    <property type="entry name" value="dCache_1"/>
</dbReference>
<dbReference type="GO" id="GO:0005886">
    <property type="term" value="C:plasma membrane"/>
    <property type="evidence" value="ECO:0007669"/>
    <property type="project" value="UniProtKB-SubCell"/>
</dbReference>
<evidence type="ECO:0000256" key="13">
    <source>
        <dbReference type="ARBA" id="ARBA00022842"/>
    </source>
</evidence>
<keyword evidence="6" id="KW-0597">Phosphoprotein</keyword>
<proteinExistence type="inferred from homology"/>
<dbReference type="PROSITE" id="PS00452">
    <property type="entry name" value="GUANYLATE_CYCLASE_1"/>
    <property type="match status" value="1"/>
</dbReference>
<organism evidence="29">
    <name type="scientific">uncultured Coleofasciculus sp</name>
    <dbReference type="NCBI Taxonomy" id="1267456"/>
    <lineage>
        <taxon>Bacteria</taxon>
        <taxon>Bacillati</taxon>
        <taxon>Cyanobacteriota</taxon>
        <taxon>Cyanophyceae</taxon>
        <taxon>Coleofasciculales</taxon>
        <taxon>Coleofasciculaceae</taxon>
        <taxon>Coleofasciculus</taxon>
        <taxon>environmental samples</taxon>
    </lineage>
</organism>